<keyword evidence="4" id="KW-0808">Transferase</keyword>
<dbReference type="Gene3D" id="2.40.30.70">
    <property type="entry name" value="YaeB-like"/>
    <property type="match status" value="1"/>
</dbReference>
<sequence>MPIEIEQRFFEINYYNYEDLKGELNMKITEIGQVRSEFKEPTSPTKMRNSKSVIEIKTEFIDGLKKIEDYKYLQVIFYFHKSTGYELVKKWHIGPKRGLFSSRSPRRPSPLGVTTVKLLKREGNKLYVAGLDAIDGTPVVDIKAYSELLDQPLRLEKDQARTRLNELIINNNQEGLLLKAAEFHGYYCPYLALGVLAAANAVKLMLEKPIDQEKVLAIVETKNCFSDGIQYVSGATFGNNKLIYKDKDQITVTFASQENSNLNRRYHLKKI</sequence>
<organism evidence="4 5">
    <name type="scientific">Halanaerobium salsuginis</name>
    <dbReference type="NCBI Taxonomy" id="29563"/>
    <lineage>
        <taxon>Bacteria</taxon>
        <taxon>Bacillati</taxon>
        <taxon>Bacillota</taxon>
        <taxon>Clostridia</taxon>
        <taxon>Halanaerobiales</taxon>
        <taxon>Halanaerobiaceae</taxon>
        <taxon>Halanaerobium</taxon>
    </lineage>
</organism>
<dbReference type="InterPro" id="IPR036413">
    <property type="entry name" value="YaeB-like_sf"/>
</dbReference>
<dbReference type="PANTHER" id="PTHR12818">
    <property type="entry name" value="TRNA (ADENINE(37)-N6)-METHYLTRANSFERASE"/>
    <property type="match status" value="1"/>
</dbReference>
<dbReference type="InterPro" id="IPR023370">
    <property type="entry name" value="TrmO-like_N"/>
</dbReference>
<comment type="similarity">
    <text evidence="2">Belongs to the tRNA methyltransferase O family.</text>
</comment>
<dbReference type="AlphaFoldDB" id="A0A1I4IZD2"/>
<name>A0A1I4IZD2_9FIRM</name>
<dbReference type="Pfam" id="PF02663">
    <property type="entry name" value="FmdE"/>
    <property type="match status" value="1"/>
</dbReference>
<dbReference type="EMBL" id="FOTI01000019">
    <property type="protein sequence ID" value="SFL59116.1"/>
    <property type="molecule type" value="Genomic_DNA"/>
</dbReference>
<dbReference type="InterPro" id="IPR040372">
    <property type="entry name" value="YaeB-like"/>
</dbReference>
<dbReference type="Gene3D" id="3.30.1330.130">
    <property type="match status" value="1"/>
</dbReference>
<dbReference type="GO" id="GO:0032259">
    <property type="term" value="P:methylation"/>
    <property type="evidence" value="ECO:0007669"/>
    <property type="project" value="UniProtKB-KW"/>
</dbReference>
<keyword evidence="1" id="KW-0949">S-adenosyl-L-methionine</keyword>
<dbReference type="PANTHER" id="PTHR12818:SF0">
    <property type="entry name" value="TRNA (ADENINE(37)-N6)-METHYLTRANSFERASE"/>
    <property type="match status" value="1"/>
</dbReference>
<evidence type="ECO:0000313" key="4">
    <source>
        <dbReference type="EMBL" id="SFL59116.1"/>
    </source>
</evidence>
<protein>
    <submittedName>
        <fullName evidence="4">tRNA-Thr(GGU) m(6)t(6)A37 methyltransferase TsaA</fullName>
    </submittedName>
</protein>
<dbReference type="SUPFAM" id="SSF118196">
    <property type="entry name" value="YaeB-like"/>
    <property type="match status" value="1"/>
</dbReference>
<keyword evidence="5" id="KW-1185">Reference proteome</keyword>
<dbReference type="SUPFAM" id="SSF143555">
    <property type="entry name" value="FwdE-like"/>
    <property type="match status" value="1"/>
</dbReference>
<reference evidence="4 5" key="1">
    <citation type="submission" date="2016-10" db="EMBL/GenBank/DDBJ databases">
        <authorList>
            <person name="de Groot N.N."/>
        </authorList>
    </citation>
    <scope>NUCLEOTIDE SEQUENCE [LARGE SCALE GENOMIC DNA]</scope>
    <source>
        <strain evidence="4 5">ATCC 51327</strain>
    </source>
</reference>
<proteinExistence type="inferred from homology"/>
<evidence type="ECO:0000256" key="1">
    <source>
        <dbReference type="ARBA" id="ARBA00022691"/>
    </source>
</evidence>
<gene>
    <name evidence="4" type="ORF">SAMN02983006_01550</name>
</gene>
<dbReference type="GO" id="GO:0008168">
    <property type="term" value="F:methyltransferase activity"/>
    <property type="evidence" value="ECO:0007669"/>
    <property type="project" value="UniProtKB-KW"/>
</dbReference>
<dbReference type="InterPro" id="IPR036414">
    <property type="entry name" value="YaeB_N_sf"/>
</dbReference>
<dbReference type="Pfam" id="PF01980">
    <property type="entry name" value="TrmO_N"/>
    <property type="match status" value="1"/>
</dbReference>
<keyword evidence="4" id="KW-0489">Methyltransferase</keyword>
<accession>A0A1I4IZD2</accession>
<feature type="domain" description="TsaA-like" evidence="3">
    <location>
        <begin position="28"/>
        <end position="154"/>
    </location>
</feature>
<dbReference type="STRING" id="29563.SAMN02983006_01550"/>
<evidence type="ECO:0000313" key="5">
    <source>
        <dbReference type="Proteomes" id="UP000199006"/>
    </source>
</evidence>
<dbReference type="InterPro" id="IPR003814">
    <property type="entry name" value="FmdEsu_dom"/>
</dbReference>
<dbReference type="CDD" id="cd09281">
    <property type="entry name" value="UPF0066"/>
    <property type="match status" value="1"/>
</dbReference>
<dbReference type="NCBIfam" id="TIGR00104">
    <property type="entry name" value="tRNA_TsaA"/>
    <property type="match status" value="1"/>
</dbReference>
<dbReference type="Proteomes" id="UP000199006">
    <property type="component" value="Unassembled WGS sequence"/>
</dbReference>
<dbReference type="PROSITE" id="PS51668">
    <property type="entry name" value="TSAA_2"/>
    <property type="match status" value="1"/>
</dbReference>
<evidence type="ECO:0000259" key="3">
    <source>
        <dbReference type="PROSITE" id="PS51668"/>
    </source>
</evidence>
<evidence type="ECO:0000256" key="2">
    <source>
        <dbReference type="ARBA" id="ARBA00033753"/>
    </source>
</evidence>